<name>A0A2C3ZD62_9BACI</name>
<sequence>MSKVSCDIVKDLLPLFYDDVCSEDSKKMVEEHLIHCNSCKRELDRIQTDIILPKKEIEKNKNDGNVLKNISDFWNRSKSLSFIKGLIISALLLSLIFLGYFGLFHWNIINVPIDVVKIKNVSELTDGKIVYHIELTDGYSLNRIKYDMDEDGNFYLTPLRSIIKKKAQPPYSMVKGYEFFDIEAQEINRNGAEIKALYYGTPKDNILIWKEGMDLPKASQEVEDMFEFR</sequence>
<organism evidence="2 3">
    <name type="scientific">Bacillus pseudomycoides</name>
    <dbReference type="NCBI Taxonomy" id="64104"/>
    <lineage>
        <taxon>Bacteria</taxon>
        <taxon>Bacillati</taxon>
        <taxon>Bacillota</taxon>
        <taxon>Bacilli</taxon>
        <taxon>Bacillales</taxon>
        <taxon>Bacillaceae</taxon>
        <taxon>Bacillus</taxon>
        <taxon>Bacillus cereus group</taxon>
    </lineage>
</organism>
<dbReference type="Pfam" id="PF13490">
    <property type="entry name" value="zf-HC2"/>
    <property type="match status" value="1"/>
</dbReference>
<gene>
    <name evidence="2" type="ORF">CN613_15150</name>
</gene>
<protein>
    <recommendedName>
        <fullName evidence="1">Putative zinc-finger domain-containing protein</fullName>
    </recommendedName>
</protein>
<feature type="domain" description="Putative zinc-finger" evidence="1">
    <location>
        <begin position="6"/>
        <end position="39"/>
    </location>
</feature>
<proteinExistence type="predicted"/>
<evidence type="ECO:0000259" key="1">
    <source>
        <dbReference type="Pfam" id="PF13490"/>
    </source>
</evidence>
<accession>A0A2C3ZD62</accession>
<dbReference type="EMBL" id="NUDP01000053">
    <property type="protein sequence ID" value="PEM68405.1"/>
    <property type="molecule type" value="Genomic_DNA"/>
</dbReference>
<reference evidence="2 3" key="1">
    <citation type="submission" date="2017-09" db="EMBL/GenBank/DDBJ databases">
        <title>Large-scale bioinformatics analysis of Bacillus genomes uncovers conserved roles of natural products in bacterial physiology.</title>
        <authorList>
            <consortium name="Agbiome Team Llc"/>
            <person name="Bleich R.M."/>
            <person name="Grubbs K.J."/>
            <person name="Santa Maria K.C."/>
            <person name="Allen S.E."/>
            <person name="Farag S."/>
            <person name="Shank E.A."/>
            <person name="Bowers A."/>
        </authorList>
    </citation>
    <scope>NUCLEOTIDE SEQUENCE [LARGE SCALE GENOMIC DNA]</scope>
    <source>
        <strain evidence="2 3">AFS009893</strain>
    </source>
</reference>
<dbReference type="Proteomes" id="UP000219775">
    <property type="component" value="Unassembled WGS sequence"/>
</dbReference>
<evidence type="ECO:0000313" key="2">
    <source>
        <dbReference type="EMBL" id="PEM68405.1"/>
    </source>
</evidence>
<evidence type="ECO:0000313" key="3">
    <source>
        <dbReference type="Proteomes" id="UP000219775"/>
    </source>
</evidence>
<dbReference type="RefSeq" id="WP_097849818.1">
    <property type="nucleotide sequence ID" value="NZ_NUAS01000044.1"/>
</dbReference>
<dbReference type="AlphaFoldDB" id="A0A2C3ZD62"/>
<comment type="caution">
    <text evidence="2">The sequence shown here is derived from an EMBL/GenBank/DDBJ whole genome shotgun (WGS) entry which is preliminary data.</text>
</comment>
<dbReference type="InterPro" id="IPR027383">
    <property type="entry name" value="Znf_put"/>
</dbReference>